<dbReference type="PANTHER" id="PTHR43625">
    <property type="entry name" value="AFLATOXIN B1 ALDEHYDE REDUCTASE"/>
    <property type="match status" value="1"/>
</dbReference>
<feature type="coiled-coil region" evidence="2">
    <location>
        <begin position="303"/>
        <end position="335"/>
    </location>
</feature>
<gene>
    <name evidence="4" type="ORF">K402DRAFT_374672</name>
</gene>
<dbReference type="InterPro" id="IPR050791">
    <property type="entry name" value="Aldo-Keto_reductase"/>
</dbReference>
<keyword evidence="2" id="KW-0175">Coiled coil</keyword>
<accession>A0A6G1H513</accession>
<dbReference type="InterPro" id="IPR020471">
    <property type="entry name" value="AKR"/>
</dbReference>
<sequence length="356" mass="39285">MDKVKNAVSSLTGAGSKIPTVPLGKNGPQVNRLGLGLMGLSVFYGPKKPDAERLAFLDAAYERGERFWDTADMYGDNEDLLGQWFAKNPDKRKDIFLATKFANKNFPDGSWGIDSSAAYCKQALEKSLKRLGLPYVDLYYCHRLNKDTPVEETMGALKEAQDAGKIKHIGLSECSSESLRRAYAVAPVAVVQIEYSPFSLDIEDPTINLLNTCRELGVAIVCYSPLGRGMLSGTIRSPDDFEEGDFRKMAPRFSAENFPKNLELVDTIAAIAKRKGCSPSQLTLAWMMAQGQDFFPIPGTTSVKRLEENVGSVDVKLTEQEEQEVRRACENAEVKGSRYPEWASATLFVTTVPAKV</sequence>
<dbReference type="PANTHER" id="PTHR43625:SF40">
    <property type="entry name" value="ALDO-KETO REDUCTASE YAKC [NADP(+)]"/>
    <property type="match status" value="1"/>
</dbReference>
<protein>
    <submittedName>
        <fullName evidence="4">Putative aldo-keto reductase</fullName>
    </submittedName>
</protein>
<dbReference type="Pfam" id="PF00248">
    <property type="entry name" value="Aldo_ket_red"/>
    <property type="match status" value="1"/>
</dbReference>
<dbReference type="InterPro" id="IPR036812">
    <property type="entry name" value="NAD(P)_OxRdtase_dom_sf"/>
</dbReference>
<proteinExistence type="predicted"/>
<dbReference type="SUPFAM" id="SSF51430">
    <property type="entry name" value="NAD(P)-linked oxidoreductase"/>
    <property type="match status" value="1"/>
</dbReference>
<dbReference type="GO" id="GO:0005737">
    <property type="term" value="C:cytoplasm"/>
    <property type="evidence" value="ECO:0007669"/>
    <property type="project" value="TreeGrafter"/>
</dbReference>
<evidence type="ECO:0000259" key="3">
    <source>
        <dbReference type="Pfam" id="PF00248"/>
    </source>
</evidence>
<dbReference type="PRINTS" id="PR00069">
    <property type="entry name" value="ALDKETRDTASE"/>
</dbReference>
<evidence type="ECO:0000313" key="5">
    <source>
        <dbReference type="Proteomes" id="UP000800041"/>
    </source>
</evidence>
<evidence type="ECO:0000313" key="4">
    <source>
        <dbReference type="EMBL" id="KAF1988048.1"/>
    </source>
</evidence>
<feature type="domain" description="NADP-dependent oxidoreductase" evidence="3">
    <location>
        <begin position="32"/>
        <end position="327"/>
    </location>
</feature>
<keyword evidence="5" id="KW-1185">Reference proteome</keyword>
<dbReference type="EMBL" id="ML977150">
    <property type="protein sequence ID" value="KAF1988048.1"/>
    <property type="molecule type" value="Genomic_DNA"/>
</dbReference>
<dbReference type="OrthoDB" id="37537at2759"/>
<dbReference type="AlphaFoldDB" id="A0A6G1H513"/>
<name>A0A6G1H513_9PEZI</name>
<evidence type="ECO:0000256" key="2">
    <source>
        <dbReference type="SAM" id="Coils"/>
    </source>
</evidence>
<dbReference type="Gene3D" id="3.20.20.100">
    <property type="entry name" value="NADP-dependent oxidoreductase domain"/>
    <property type="match status" value="1"/>
</dbReference>
<evidence type="ECO:0000256" key="1">
    <source>
        <dbReference type="ARBA" id="ARBA00023002"/>
    </source>
</evidence>
<dbReference type="GO" id="GO:0016491">
    <property type="term" value="F:oxidoreductase activity"/>
    <property type="evidence" value="ECO:0007669"/>
    <property type="project" value="UniProtKB-KW"/>
</dbReference>
<keyword evidence="1" id="KW-0560">Oxidoreductase</keyword>
<reference evidence="4" key="1">
    <citation type="journal article" date="2020" name="Stud. Mycol.">
        <title>101 Dothideomycetes genomes: a test case for predicting lifestyles and emergence of pathogens.</title>
        <authorList>
            <person name="Haridas S."/>
            <person name="Albert R."/>
            <person name="Binder M."/>
            <person name="Bloem J."/>
            <person name="Labutti K."/>
            <person name="Salamov A."/>
            <person name="Andreopoulos B."/>
            <person name="Baker S."/>
            <person name="Barry K."/>
            <person name="Bills G."/>
            <person name="Bluhm B."/>
            <person name="Cannon C."/>
            <person name="Castanera R."/>
            <person name="Culley D."/>
            <person name="Daum C."/>
            <person name="Ezra D."/>
            <person name="Gonzalez J."/>
            <person name="Henrissat B."/>
            <person name="Kuo A."/>
            <person name="Liang C."/>
            <person name="Lipzen A."/>
            <person name="Lutzoni F."/>
            <person name="Magnuson J."/>
            <person name="Mondo S."/>
            <person name="Nolan M."/>
            <person name="Ohm R."/>
            <person name="Pangilinan J."/>
            <person name="Park H.-J."/>
            <person name="Ramirez L."/>
            <person name="Alfaro M."/>
            <person name="Sun H."/>
            <person name="Tritt A."/>
            <person name="Yoshinaga Y."/>
            <person name="Zwiers L.-H."/>
            <person name="Turgeon B."/>
            <person name="Goodwin S."/>
            <person name="Spatafora J."/>
            <person name="Crous P."/>
            <person name="Grigoriev I."/>
        </authorList>
    </citation>
    <scope>NUCLEOTIDE SEQUENCE</scope>
    <source>
        <strain evidence="4">CBS 113979</strain>
    </source>
</reference>
<organism evidence="4 5">
    <name type="scientific">Aulographum hederae CBS 113979</name>
    <dbReference type="NCBI Taxonomy" id="1176131"/>
    <lineage>
        <taxon>Eukaryota</taxon>
        <taxon>Fungi</taxon>
        <taxon>Dikarya</taxon>
        <taxon>Ascomycota</taxon>
        <taxon>Pezizomycotina</taxon>
        <taxon>Dothideomycetes</taxon>
        <taxon>Pleosporomycetidae</taxon>
        <taxon>Aulographales</taxon>
        <taxon>Aulographaceae</taxon>
    </lineage>
</organism>
<dbReference type="InterPro" id="IPR023210">
    <property type="entry name" value="NADP_OxRdtase_dom"/>
</dbReference>
<dbReference type="Proteomes" id="UP000800041">
    <property type="component" value="Unassembled WGS sequence"/>
</dbReference>